<sequence>MMTGRAMAQKLATALSGLALVLVVLAANPALAYHFPWDQNHDTTEPEENEDPPGTCESDQCDPCGDESMGSPVYIPTGHFVWSDTDVGLPGRPQLGVSRTYNSHDPRDGLFGNGWSANCEVSVFETVTVDEDSGEPKKQYIVLLPNGKRYEYSVDDSGNVQTPDARYDQLVPRDDGTLRLEQPDGSYRVFESTGPLIRKVDRNGNTIHYEYDDQQRLTRMADDHGRFLELTYNAAGRVATVKDHGGRQWQYRYDDTGNLVGVTNPEGGERRYEYESYTNNADGQTYQQLVRVTDASGVDVVNVTYDRSRVTEYTQGENRYSYSHDASNQEVVKTDSTGARWTYDYNDDQVITRIAVENGDGGTDVTSYTYDDNGNRTQVNDAAGQQWSYDYDDQGRLLSETNPQGETTTYDYDGNKPWPITVTSPSGRTTGMTYDDRGNVLTTTDPMGNTVTMEWNDQGDLVTLTDALGRSTSFSYNNAGLITGVTDAEGRTRRLEYDELGRQVSLTRPGGETQRWEYDALGRVISVINGLGYSTGFSYDAVGRLQQLTDWAGNTTTFDYDQFGRRVEKHRPDGQALKYSYNAANNVVARTRPDGTRIEYDYDRKQRLQQVTLPNETYQYSYSARDRVTEVTQSSNGWTSEYDYDAAGRLVSATHNGHSIALERNTEGEVTTRTVAGETHQLQRNERGQVTAVQTPAGDYSLSYDSAGQLTQLDYPGGSASMGYNASGEYTSQQFGDSQGTAFNYARDANGRVSQRQGEGADWFYNYDDANRLSSATRGEETHDFQLDANGNRLEEGQQYDAFNKLLASADVEYEHDANGNRIRKTNTQTGAVTQYEYDARNRLTGAEHYPEEADSPAWTASYAYDAANRRIAKTVTGEIEREVEYLWFGDRLVAEYHDGASTPTKRYRYSQTGVVPLSYSDANGDYSVHSDALATPKALTNSNGTTVWSAVLGPYGQPTENQDVDGDGQQVAFNLRFPGQYHDRETGLHYNRNRTYDPVTGRYLQSDPIGLGGGANAYRYANANPVNLADPNGTIACGGLCIGAAVLGAADMALSVYDAYQTYNTLSDECASAGDKSMAVAALGAGLVLPGSYGWVDDAAEGVARKVDLDHPGSYTNIHASGKTYVGKGSRKRSQASGRREANRNNDPHVATDWTPANSSREAYKQESRRLDAEGGPNSSTNYNRIEQPGKRYRQQDGEL</sequence>
<dbReference type="Proteomes" id="UP000218896">
    <property type="component" value="Unassembled WGS sequence"/>
</dbReference>
<feature type="region of interest" description="Disordered" evidence="2">
    <location>
        <begin position="38"/>
        <end position="63"/>
    </location>
</feature>
<dbReference type="InterPro" id="IPR006530">
    <property type="entry name" value="YD"/>
</dbReference>
<dbReference type="PANTHER" id="PTHR32305">
    <property type="match status" value="1"/>
</dbReference>
<evidence type="ECO:0000259" key="5">
    <source>
        <dbReference type="Pfam" id="PF25023"/>
    </source>
</evidence>
<keyword evidence="7" id="KW-1185">Reference proteome</keyword>
<feature type="domain" description="Teneurin-like YD-shell" evidence="5">
    <location>
        <begin position="364"/>
        <end position="452"/>
    </location>
</feature>
<evidence type="ECO:0000313" key="7">
    <source>
        <dbReference type="Proteomes" id="UP000218896"/>
    </source>
</evidence>
<dbReference type="NCBIfam" id="TIGR03696">
    <property type="entry name" value="Rhs_assc_core"/>
    <property type="match status" value="1"/>
</dbReference>
<keyword evidence="1" id="KW-0677">Repeat</keyword>
<evidence type="ECO:0000256" key="2">
    <source>
        <dbReference type="SAM" id="MobiDB-lite"/>
    </source>
</evidence>
<feature type="region of interest" description="Disordered" evidence="2">
    <location>
        <begin position="1121"/>
        <end position="1201"/>
    </location>
</feature>
<dbReference type="RefSeq" id="WP_095618682.1">
    <property type="nucleotide sequence ID" value="NZ_NSKD01000011.1"/>
</dbReference>
<dbReference type="InterPro" id="IPR031325">
    <property type="entry name" value="RHS_repeat"/>
</dbReference>
<evidence type="ECO:0000256" key="3">
    <source>
        <dbReference type="SAM" id="SignalP"/>
    </source>
</evidence>
<organism evidence="6 7">
    <name type="scientific">Halovibrio salipaludis</name>
    <dbReference type="NCBI Taxonomy" id="2032626"/>
    <lineage>
        <taxon>Bacteria</taxon>
        <taxon>Pseudomonadati</taxon>
        <taxon>Pseudomonadota</taxon>
        <taxon>Gammaproteobacteria</taxon>
        <taxon>Oceanospirillales</taxon>
        <taxon>Halomonadaceae</taxon>
        <taxon>Halovibrio</taxon>
    </lineage>
</organism>
<feature type="compositionally biased region" description="Basic and acidic residues" evidence="2">
    <location>
        <begin position="1189"/>
        <end position="1201"/>
    </location>
</feature>
<dbReference type="NCBIfam" id="TIGR01643">
    <property type="entry name" value="YD_repeat_2x"/>
    <property type="match status" value="10"/>
</dbReference>
<dbReference type="SUPFAM" id="SSF69304">
    <property type="entry name" value="Tricorn protease N-terminal domain"/>
    <property type="match status" value="1"/>
</dbReference>
<dbReference type="Pfam" id="PF25023">
    <property type="entry name" value="TEN_YD-shell"/>
    <property type="match status" value="2"/>
</dbReference>
<dbReference type="OrthoDB" id="9815414at2"/>
<dbReference type="InterPro" id="IPR045351">
    <property type="entry name" value="DUF6531"/>
</dbReference>
<feature type="compositionally biased region" description="Basic and acidic residues" evidence="2">
    <location>
        <begin position="1163"/>
        <end position="1174"/>
    </location>
</feature>
<dbReference type="Pfam" id="PF05593">
    <property type="entry name" value="RHS_repeat"/>
    <property type="match status" value="7"/>
</dbReference>
<feature type="domain" description="Teneurin-like YD-shell" evidence="5">
    <location>
        <begin position="750"/>
        <end position="1008"/>
    </location>
</feature>
<evidence type="ECO:0000259" key="4">
    <source>
        <dbReference type="Pfam" id="PF20148"/>
    </source>
</evidence>
<feature type="compositionally biased region" description="Basic and acidic residues" evidence="2">
    <location>
        <begin position="1139"/>
        <end position="1148"/>
    </location>
</feature>
<keyword evidence="3" id="KW-0732">Signal</keyword>
<dbReference type="Gene3D" id="2.180.10.10">
    <property type="entry name" value="RHS repeat-associated core"/>
    <property type="match status" value="4"/>
</dbReference>
<dbReference type="AlphaFoldDB" id="A0A2A2EXB7"/>
<feature type="domain" description="DUF6531" evidence="4">
    <location>
        <begin position="70"/>
        <end position="125"/>
    </location>
</feature>
<accession>A0A2A2EXB7</accession>
<dbReference type="InterPro" id="IPR056823">
    <property type="entry name" value="TEN-like_YD-shell"/>
</dbReference>
<dbReference type="InterPro" id="IPR022385">
    <property type="entry name" value="Rhs_assc_core"/>
</dbReference>
<proteinExistence type="predicted"/>
<evidence type="ECO:0008006" key="8">
    <source>
        <dbReference type="Google" id="ProtNLM"/>
    </source>
</evidence>
<dbReference type="InterPro" id="IPR050708">
    <property type="entry name" value="T6SS_VgrG/RHS"/>
</dbReference>
<dbReference type="Pfam" id="PF20148">
    <property type="entry name" value="DUF6531"/>
    <property type="match status" value="1"/>
</dbReference>
<evidence type="ECO:0000313" key="6">
    <source>
        <dbReference type="EMBL" id="PAU77002.1"/>
    </source>
</evidence>
<gene>
    <name evidence="6" type="ORF">CK501_15665</name>
</gene>
<name>A0A2A2EXB7_9GAMM</name>
<evidence type="ECO:0000256" key="1">
    <source>
        <dbReference type="ARBA" id="ARBA00022737"/>
    </source>
</evidence>
<feature type="chain" id="PRO_5012177787" description="RHS repeat-associated core domain-containing protein" evidence="3">
    <location>
        <begin position="33"/>
        <end position="1201"/>
    </location>
</feature>
<reference evidence="6 7" key="1">
    <citation type="submission" date="2017-08" db="EMBL/GenBank/DDBJ databases">
        <title>Halovibrio sewagensis sp. nov., isolated from wastewater of high salinity.</title>
        <authorList>
            <person name="Dong X."/>
            <person name="Zhang G."/>
        </authorList>
    </citation>
    <scope>NUCLEOTIDE SEQUENCE [LARGE SCALE GENOMIC DNA]</scope>
    <source>
        <strain evidence="6 7">YL5-2</strain>
    </source>
</reference>
<dbReference type="PANTHER" id="PTHR32305:SF15">
    <property type="entry name" value="PROTEIN RHSA-RELATED"/>
    <property type="match status" value="1"/>
</dbReference>
<dbReference type="EMBL" id="NSKD01000011">
    <property type="protein sequence ID" value="PAU77002.1"/>
    <property type="molecule type" value="Genomic_DNA"/>
</dbReference>
<feature type="signal peptide" evidence="3">
    <location>
        <begin position="1"/>
        <end position="32"/>
    </location>
</feature>
<comment type="caution">
    <text evidence="6">The sequence shown here is derived from an EMBL/GenBank/DDBJ whole genome shotgun (WGS) entry which is preliminary data.</text>
</comment>
<protein>
    <recommendedName>
        <fullName evidence="8">RHS repeat-associated core domain-containing protein</fullName>
    </recommendedName>
</protein>